<dbReference type="Gene3D" id="1.10.150.120">
    <property type="entry name" value="[2Fe-2S]-binding domain"/>
    <property type="match status" value="1"/>
</dbReference>
<dbReference type="AlphaFoldDB" id="A0A6A3AM78"/>
<dbReference type="InterPro" id="IPR016167">
    <property type="entry name" value="FAD-bd_PCMH_sub1"/>
</dbReference>
<organism evidence="3 4">
    <name type="scientific">Hibiscus syriacus</name>
    <name type="common">Rose of Sharon</name>
    <dbReference type="NCBI Taxonomy" id="106335"/>
    <lineage>
        <taxon>Eukaryota</taxon>
        <taxon>Viridiplantae</taxon>
        <taxon>Streptophyta</taxon>
        <taxon>Embryophyta</taxon>
        <taxon>Tracheophyta</taxon>
        <taxon>Spermatophyta</taxon>
        <taxon>Magnoliopsida</taxon>
        <taxon>eudicotyledons</taxon>
        <taxon>Gunneridae</taxon>
        <taxon>Pentapetalae</taxon>
        <taxon>rosids</taxon>
        <taxon>malvids</taxon>
        <taxon>Malvales</taxon>
        <taxon>Malvaceae</taxon>
        <taxon>Malvoideae</taxon>
        <taxon>Hibiscus</taxon>
    </lineage>
</organism>
<dbReference type="Gene3D" id="3.30.43.10">
    <property type="entry name" value="Uridine Diphospho-n-acetylenolpyruvylglucosamine Reductase, domain 2"/>
    <property type="match status" value="1"/>
</dbReference>
<evidence type="ECO:0000313" key="4">
    <source>
        <dbReference type="Proteomes" id="UP000436088"/>
    </source>
</evidence>
<dbReference type="InterPro" id="IPR016166">
    <property type="entry name" value="FAD-bd_PCMH"/>
</dbReference>
<dbReference type="PANTHER" id="PTHR45444:SF3">
    <property type="entry name" value="XANTHINE DEHYDROGENASE"/>
    <property type="match status" value="1"/>
</dbReference>
<dbReference type="GO" id="GO:0016491">
    <property type="term" value="F:oxidoreductase activity"/>
    <property type="evidence" value="ECO:0007669"/>
    <property type="project" value="InterPro"/>
</dbReference>
<reference evidence="3" key="1">
    <citation type="submission" date="2019-09" db="EMBL/GenBank/DDBJ databases">
        <title>Draft genome information of white flower Hibiscus syriacus.</title>
        <authorList>
            <person name="Kim Y.-M."/>
        </authorList>
    </citation>
    <scope>NUCLEOTIDE SEQUENCE [LARGE SCALE GENOMIC DNA]</scope>
    <source>
        <strain evidence="3">YM2019G1</strain>
    </source>
</reference>
<keyword evidence="4" id="KW-1185">Reference proteome</keyword>
<accession>A0A6A3AM78</accession>
<dbReference type="EMBL" id="VEPZ02000979">
    <property type="protein sequence ID" value="KAE8705711.1"/>
    <property type="molecule type" value="Genomic_DNA"/>
</dbReference>
<dbReference type="GO" id="GO:0071949">
    <property type="term" value="F:FAD binding"/>
    <property type="evidence" value="ECO:0007669"/>
    <property type="project" value="InterPro"/>
</dbReference>
<protein>
    <recommendedName>
        <fullName evidence="2">FAD-binding PCMH-type domain-containing protein</fullName>
    </recommendedName>
</protein>
<sequence length="458" mass="51583">MSLYALLRSSKTPPTEELIEESLAGNLCRYTGKPCSCGSKTVHDVDTNDQSVDGTRYKPLFNSEVDGSTYTDKELIFPPELLRRKLTPLNLSGLGGLKWYRPLTIRDVLELKEKYPNVKLLVGNTQVGIEMRLKRIPYKVLISVAHVPELNILNVKDDGIEIGSAMEKIWPYLAFALVMCLIISNVAADHDSCGRDPPPPYYYASPPPLPYVYPSPPPPPLYRVEVQSGGSFKCLVLPKMAKIWPHLAFALVWCLIINIVSADDKPYGDPPPLLSLPPPPYFYASLAPAPYEYESPPSPEYYSPPPYYYASPAPAPYEYESPPSPEYYSPSPSPSYVYKSQTLMPYEYKSPTPSPYMYKSPPPPPYEYKSPPPPPYVYKSPPPPPYKYKSPPPPPYEYKSPPPPPYIYKSPPPPPYKYKSPPPPPYVYKSPPPPPYVYESPPSPPYTYKSQPPPPYYK</sequence>
<dbReference type="GO" id="GO:0005506">
    <property type="term" value="F:iron ion binding"/>
    <property type="evidence" value="ECO:0007669"/>
    <property type="project" value="InterPro"/>
</dbReference>
<dbReference type="FunFam" id="3.30.43.10:FF:000001">
    <property type="entry name" value="Xanthine dehydrogenase/oxidase"/>
    <property type="match status" value="1"/>
</dbReference>
<gene>
    <name evidence="3" type="ORF">F3Y22_tig00110418pilonHSYRG00085</name>
</gene>
<evidence type="ECO:0000256" key="1">
    <source>
        <dbReference type="ARBA" id="ARBA00001974"/>
    </source>
</evidence>
<comment type="cofactor">
    <cofactor evidence="1">
        <name>FAD</name>
        <dbReference type="ChEBI" id="CHEBI:57692"/>
    </cofactor>
</comment>
<evidence type="ECO:0000259" key="2">
    <source>
        <dbReference type="PROSITE" id="PS51387"/>
    </source>
</evidence>
<dbReference type="InterPro" id="IPR036318">
    <property type="entry name" value="FAD-bd_PCMH-like_sf"/>
</dbReference>
<dbReference type="SUPFAM" id="SSF56176">
    <property type="entry name" value="FAD-binding/transporter-associated domain-like"/>
    <property type="match status" value="1"/>
</dbReference>
<feature type="domain" description="FAD-binding PCMH-type" evidence="2">
    <location>
        <begin position="92"/>
        <end position="166"/>
    </location>
</feature>
<proteinExistence type="predicted"/>
<dbReference type="PANTHER" id="PTHR45444">
    <property type="entry name" value="XANTHINE DEHYDROGENASE"/>
    <property type="match status" value="1"/>
</dbReference>
<dbReference type="InterPro" id="IPR002346">
    <property type="entry name" value="Mopterin_DH_FAD-bd"/>
</dbReference>
<dbReference type="PROSITE" id="PS51387">
    <property type="entry name" value="FAD_PCMH"/>
    <property type="match status" value="1"/>
</dbReference>
<comment type="caution">
    <text evidence="3">The sequence shown here is derived from an EMBL/GenBank/DDBJ whole genome shotgun (WGS) entry which is preliminary data.</text>
</comment>
<dbReference type="Pfam" id="PF00941">
    <property type="entry name" value="FAD_binding_5"/>
    <property type="match status" value="1"/>
</dbReference>
<dbReference type="Proteomes" id="UP000436088">
    <property type="component" value="Unassembled WGS sequence"/>
</dbReference>
<name>A0A6A3AM78_HIBSY</name>
<dbReference type="InterPro" id="IPR016208">
    <property type="entry name" value="Ald_Oxase/xanthine_DH-like"/>
</dbReference>
<evidence type="ECO:0000313" key="3">
    <source>
        <dbReference type="EMBL" id="KAE8705711.1"/>
    </source>
</evidence>